<organism evidence="2 3">
    <name type="scientific">Spirosoma arboris</name>
    <dbReference type="NCBI Taxonomy" id="2682092"/>
    <lineage>
        <taxon>Bacteria</taxon>
        <taxon>Pseudomonadati</taxon>
        <taxon>Bacteroidota</taxon>
        <taxon>Cytophagia</taxon>
        <taxon>Cytophagales</taxon>
        <taxon>Cytophagaceae</taxon>
        <taxon>Spirosoma</taxon>
    </lineage>
</organism>
<dbReference type="Proteomes" id="UP000436006">
    <property type="component" value="Unassembled WGS sequence"/>
</dbReference>
<dbReference type="InterPro" id="IPR036866">
    <property type="entry name" value="RibonucZ/Hydroxyglut_hydro"/>
</dbReference>
<dbReference type="RefSeq" id="WP_157583019.1">
    <property type="nucleotide sequence ID" value="NZ_WPIN01000001.1"/>
</dbReference>
<dbReference type="EMBL" id="WPIN01000001">
    <property type="protein sequence ID" value="MVM28926.1"/>
    <property type="molecule type" value="Genomic_DNA"/>
</dbReference>
<evidence type="ECO:0000259" key="1">
    <source>
        <dbReference type="Pfam" id="PF00753"/>
    </source>
</evidence>
<gene>
    <name evidence="2" type="ORF">GO755_02695</name>
</gene>
<name>A0A7K1S5K6_9BACT</name>
<evidence type="ECO:0000313" key="2">
    <source>
        <dbReference type="EMBL" id="MVM28926.1"/>
    </source>
</evidence>
<dbReference type="AlphaFoldDB" id="A0A7K1S5K6"/>
<dbReference type="PANTHER" id="PTHR30619">
    <property type="entry name" value="DNA INTERNALIZATION/COMPETENCE PROTEIN COMEC/REC2"/>
    <property type="match status" value="1"/>
</dbReference>
<dbReference type="PANTHER" id="PTHR30619:SF1">
    <property type="entry name" value="RECOMBINATION PROTEIN 2"/>
    <property type="match status" value="1"/>
</dbReference>
<comment type="caution">
    <text evidence="2">The sequence shown here is derived from an EMBL/GenBank/DDBJ whole genome shotgun (WGS) entry which is preliminary data.</text>
</comment>
<dbReference type="Pfam" id="PF00753">
    <property type="entry name" value="Lactamase_B"/>
    <property type="match status" value="1"/>
</dbReference>
<dbReference type="Gene3D" id="3.60.15.10">
    <property type="entry name" value="Ribonuclease Z/Hydroxyacylglutathione hydrolase-like"/>
    <property type="match status" value="1"/>
</dbReference>
<dbReference type="InterPro" id="IPR052159">
    <property type="entry name" value="Competence_DNA_uptake"/>
</dbReference>
<proteinExistence type="predicted"/>
<dbReference type="SUPFAM" id="SSF56281">
    <property type="entry name" value="Metallo-hydrolase/oxidoreductase"/>
    <property type="match status" value="1"/>
</dbReference>
<keyword evidence="3" id="KW-1185">Reference proteome</keyword>
<accession>A0A7K1S5K6</accession>
<protein>
    <recommendedName>
        <fullName evidence="1">Metallo-beta-lactamase domain-containing protein</fullName>
    </recommendedName>
</protein>
<reference evidence="2 3" key="1">
    <citation type="submission" date="2019-12" db="EMBL/GenBank/DDBJ databases">
        <title>Spirosoma sp. HMF4905 genome sequencing and assembly.</title>
        <authorList>
            <person name="Kang H."/>
            <person name="Cha I."/>
            <person name="Kim H."/>
            <person name="Joh K."/>
        </authorList>
    </citation>
    <scope>NUCLEOTIDE SEQUENCE [LARGE SCALE GENOMIC DNA]</scope>
    <source>
        <strain evidence="2 3">HMF4905</strain>
    </source>
</reference>
<evidence type="ECO:0000313" key="3">
    <source>
        <dbReference type="Proteomes" id="UP000436006"/>
    </source>
</evidence>
<feature type="domain" description="Metallo-beta-lactamase" evidence="1">
    <location>
        <begin position="26"/>
        <end position="87"/>
    </location>
</feature>
<dbReference type="InterPro" id="IPR001279">
    <property type="entry name" value="Metallo-B-lactamas"/>
</dbReference>
<sequence length="515" mass="57445">MAKQKETPSKRITTAEVRMYRMGTGDCFIIKFFAGTDNTFTMMIDCGTWQNDKEHLTEFITDLKTYVNKTIDVLIVTHEHKDHVYGFEVCSDLFLNDFTVKNIWMGWTENDNPGSSGGPLGDQVNEWKKKFGQHKMALSIAAQQLTTIFSGEDQLKQAQSELNGVAALSIRQGFADVVNQFAELHLSATDNDDAINYAGGLKGMNIVKKNLAKNNITYFQPGQIIENIEHAEGIRFYVLGPPTSIDAIKTESGPEGETYSHSHNSEGADNDAFATAVLNLGVPQPPASLFPFDKNYELNTAGTAPTAIEAIYEKDAWRRIDHEWLNSAGSLALRMNSATNNLSLALAIEFVDSGRVMLFPGDAEYGSWDSWHKINWSVKGKDGTTPLTTAELLNRTVFYKVAHHLSHNGSAKKRGVELMNHPDLAAMATLDYGKISKGWKNTMPNHDLIQALLTRTKGRLMIMQEEGLFVDQAARQTPLHDKIIETRGQMNSTDKADFISSYKENRLYLQFTVKA</sequence>